<dbReference type="PANTHER" id="PTHR42718:SF9">
    <property type="entry name" value="MAJOR FACILITATOR SUPERFAMILY MULTIDRUG TRANSPORTER MFSC"/>
    <property type="match status" value="1"/>
</dbReference>
<reference evidence="8" key="1">
    <citation type="journal article" date="2012" name="Science">
        <title>The Paleozoic origin of enzymatic lignin decomposition reconstructed from 31 fungal genomes.</title>
        <authorList>
            <person name="Floudas D."/>
            <person name="Binder M."/>
            <person name="Riley R."/>
            <person name="Barry K."/>
            <person name="Blanchette R.A."/>
            <person name="Henrissat B."/>
            <person name="Martinez A.T."/>
            <person name="Otillar R."/>
            <person name="Spatafora J.W."/>
            <person name="Yadav J.S."/>
            <person name="Aerts A."/>
            <person name="Benoit I."/>
            <person name="Boyd A."/>
            <person name="Carlson A."/>
            <person name="Copeland A."/>
            <person name="Coutinho P.M."/>
            <person name="de Vries R.P."/>
            <person name="Ferreira P."/>
            <person name="Findley K."/>
            <person name="Foster B."/>
            <person name="Gaskell J."/>
            <person name="Glotzer D."/>
            <person name="Gorecki P."/>
            <person name="Heitman J."/>
            <person name="Hesse C."/>
            <person name="Hori C."/>
            <person name="Igarashi K."/>
            <person name="Jurgens J.A."/>
            <person name="Kallen N."/>
            <person name="Kersten P."/>
            <person name="Kohler A."/>
            <person name="Kuees U."/>
            <person name="Kumar T.K.A."/>
            <person name="Kuo A."/>
            <person name="LaButti K."/>
            <person name="Larrondo L.F."/>
            <person name="Lindquist E."/>
            <person name="Ling A."/>
            <person name="Lombard V."/>
            <person name="Lucas S."/>
            <person name="Lundell T."/>
            <person name="Martin R."/>
            <person name="McLaughlin D.J."/>
            <person name="Morgenstern I."/>
            <person name="Morin E."/>
            <person name="Murat C."/>
            <person name="Nagy L.G."/>
            <person name="Nolan M."/>
            <person name="Ohm R.A."/>
            <person name="Patyshakuliyeva A."/>
            <person name="Rokas A."/>
            <person name="Ruiz-Duenas F.J."/>
            <person name="Sabat G."/>
            <person name="Salamov A."/>
            <person name="Samejima M."/>
            <person name="Schmutz J."/>
            <person name="Slot J.C."/>
            <person name="St John F."/>
            <person name="Stenlid J."/>
            <person name="Sun H."/>
            <person name="Sun S."/>
            <person name="Syed K."/>
            <person name="Tsang A."/>
            <person name="Wiebenga A."/>
            <person name="Young D."/>
            <person name="Pisabarro A."/>
            <person name="Eastwood D.C."/>
            <person name="Martin F."/>
            <person name="Cullen D."/>
            <person name="Grigoriev I.V."/>
            <person name="Hibbett D.S."/>
        </authorList>
    </citation>
    <scope>NUCLEOTIDE SEQUENCE [LARGE SCALE GENOMIC DNA]</scope>
    <source>
        <strain evidence="8">HHB-11173 SS5</strain>
    </source>
</reference>
<organism evidence="7 8">
    <name type="scientific">Punctularia strigosozonata (strain HHB-11173)</name>
    <name type="common">White-rot fungus</name>
    <dbReference type="NCBI Taxonomy" id="741275"/>
    <lineage>
        <taxon>Eukaryota</taxon>
        <taxon>Fungi</taxon>
        <taxon>Dikarya</taxon>
        <taxon>Basidiomycota</taxon>
        <taxon>Agaricomycotina</taxon>
        <taxon>Agaricomycetes</taxon>
        <taxon>Corticiales</taxon>
        <taxon>Punctulariaceae</taxon>
        <taxon>Punctularia</taxon>
    </lineage>
</organism>
<evidence type="ECO:0000256" key="3">
    <source>
        <dbReference type="ARBA" id="ARBA00022692"/>
    </source>
</evidence>
<gene>
    <name evidence="7" type="ORF">PUNSTDRAFT_138620</name>
</gene>
<evidence type="ECO:0000256" key="4">
    <source>
        <dbReference type="ARBA" id="ARBA00022989"/>
    </source>
</evidence>
<evidence type="ECO:0000256" key="1">
    <source>
        <dbReference type="ARBA" id="ARBA00004141"/>
    </source>
</evidence>
<dbReference type="KEGG" id="psq:PUNSTDRAFT_138620"/>
<feature type="transmembrane region" description="Helical" evidence="6">
    <location>
        <begin position="71"/>
        <end position="90"/>
    </location>
</feature>
<keyword evidence="8" id="KW-1185">Reference proteome</keyword>
<dbReference type="SUPFAM" id="SSF103473">
    <property type="entry name" value="MFS general substrate transporter"/>
    <property type="match status" value="1"/>
</dbReference>
<feature type="transmembrane region" description="Helical" evidence="6">
    <location>
        <begin position="40"/>
        <end position="59"/>
    </location>
</feature>
<sequence length="248" mass="27054">MWFLPNFAVLSGVALLPYFWWVTIFTIFTNLWQGVYGWQAIDAAVHFITNGVTMFVASWTGSWAKRISPKWLILGGQALMIVATILMAFASARGAYWPFIFPALLLGLSRVMITCTHTNIAIFKTSLAESDRMTGTVGAIFNGALQLGSAVGIAAATSVESSVKKWSEKGSEGSEGRAAAFWFLLGIIVLETAQVVIFYRRDVSAPTDAKQEEHKANFGEVTCSTATVSVECRMQEQKVSDGREFGGV</sequence>
<feature type="transmembrane region" description="Helical" evidence="6">
    <location>
        <begin position="137"/>
        <end position="159"/>
    </location>
</feature>
<evidence type="ECO:0000313" key="8">
    <source>
        <dbReference type="Proteomes" id="UP000054196"/>
    </source>
</evidence>
<dbReference type="AlphaFoldDB" id="R7S452"/>
<dbReference type="GO" id="GO:0016020">
    <property type="term" value="C:membrane"/>
    <property type="evidence" value="ECO:0007669"/>
    <property type="project" value="UniProtKB-SubCell"/>
</dbReference>
<protein>
    <submittedName>
        <fullName evidence="7">MFS general substrate transporter</fullName>
    </submittedName>
</protein>
<feature type="transmembrane region" description="Helical" evidence="6">
    <location>
        <begin position="7"/>
        <end position="28"/>
    </location>
</feature>
<dbReference type="HOGENOM" id="CLU_104761_0_0_1"/>
<keyword evidence="2" id="KW-0813">Transport</keyword>
<dbReference type="InterPro" id="IPR036259">
    <property type="entry name" value="MFS_trans_sf"/>
</dbReference>
<keyword evidence="4 6" id="KW-1133">Transmembrane helix</keyword>
<feature type="transmembrane region" description="Helical" evidence="6">
    <location>
        <begin position="179"/>
        <end position="199"/>
    </location>
</feature>
<proteinExistence type="predicted"/>
<dbReference type="EMBL" id="JH687554">
    <property type="protein sequence ID" value="EIN04577.1"/>
    <property type="molecule type" value="Genomic_DNA"/>
</dbReference>
<dbReference type="Gene3D" id="1.20.1250.20">
    <property type="entry name" value="MFS general substrate transporter like domains"/>
    <property type="match status" value="1"/>
</dbReference>
<accession>R7S452</accession>
<feature type="transmembrane region" description="Helical" evidence="6">
    <location>
        <begin position="96"/>
        <end position="116"/>
    </location>
</feature>
<name>R7S452_PUNST</name>
<dbReference type="OrthoDB" id="440755at2759"/>
<dbReference type="GeneID" id="18880120"/>
<dbReference type="RefSeq" id="XP_007388372.1">
    <property type="nucleotide sequence ID" value="XM_007388310.1"/>
</dbReference>
<keyword evidence="5 6" id="KW-0472">Membrane</keyword>
<dbReference type="eggNOG" id="KOG0254">
    <property type="taxonomic scope" value="Eukaryota"/>
</dbReference>
<evidence type="ECO:0000313" key="7">
    <source>
        <dbReference type="EMBL" id="EIN04577.1"/>
    </source>
</evidence>
<evidence type="ECO:0000256" key="6">
    <source>
        <dbReference type="SAM" id="Phobius"/>
    </source>
</evidence>
<evidence type="ECO:0000256" key="2">
    <source>
        <dbReference type="ARBA" id="ARBA00022448"/>
    </source>
</evidence>
<evidence type="ECO:0000256" key="5">
    <source>
        <dbReference type="ARBA" id="ARBA00023136"/>
    </source>
</evidence>
<dbReference type="Proteomes" id="UP000054196">
    <property type="component" value="Unassembled WGS sequence"/>
</dbReference>
<keyword evidence="3 6" id="KW-0812">Transmembrane</keyword>
<comment type="subcellular location">
    <subcellularLocation>
        <location evidence="1">Membrane</location>
        <topology evidence="1">Multi-pass membrane protein</topology>
    </subcellularLocation>
</comment>
<dbReference type="PANTHER" id="PTHR42718">
    <property type="entry name" value="MAJOR FACILITATOR SUPERFAMILY MULTIDRUG TRANSPORTER MFSC"/>
    <property type="match status" value="1"/>
</dbReference>